<feature type="domain" description="Ubiquitin-like" evidence="3">
    <location>
        <begin position="61"/>
        <end position="139"/>
    </location>
</feature>
<dbReference type="InterPro" id="IPR024737">
    <property type="entry name" value="Get5_N"/>
</dbReference>
<sequence length="202" mass="22307">MAESTFARAFLSSLDARPIKLSADHVEDPRKYPAQPAYILPRMPKPMNKPVKLAPGQERSITVILKSLRNPPLDIKLTSQPVNTSLLDIKSKVSDQARIPIEKIKIIHNKRPVTDSKILKDVVAESDTAVEFSIMVVGGSAAIAPENSVEAPSEATGNAAVQSPEFWTDLQGFLMQRLKDQATAEELCHLFKTSWESHKSRP</sequence>
<dbReference type="InterPro" id="IPR029071">
    <property type="entry name" value="Ubiquitin-like_domsf"/>
</dbReference>
<reference evidence="4 5" key="1">
    <citation type="submission" date="2017-06" db="EMBL/GenBank/DDBJ databases">
        <title>Ant-infecting Ophiocordyceps genomes reveal a high diversity of potential behavioral manipulation genes and a possible major role for enterotoxins.</title>
        <authorList>
            <person name="De Bekker C."/>
            <person name="Evans H.C."/>
            <person name="Brachmann A."/>
            <person name="Hughes D.P."/>
        </authorList>
    </citation>
    <scope>NUCLEOTIDE SEQUENCE [LARGE SCALE GENOMIC DNA]</scope>
    <source>
        <strain evidence="4 5">1348a</strain>
    </source>
</reference>
<evidence type="ECO:0000256" key="2">
    <source>
        <dbReference type="ARBA" id="ARBA00022490"/>
    </source>
</evidence>
<keyword evidence="2" id="KW-0963">Cytoplasm</keyword>
<dbReference type="PANTHER" id="PTHR46555">
    <property type="entry name" value="UBIQUITIN-LIKE PROTEIN 4A"/>
    <property type="match status" value="1"/>
</dbReference>
<dbReference type="OrthoDB" id="5366541at2759"/>
<dbReference type="Pfam" id="PF12754">
    <property type="entry name" value="Get5_N"/>
    <property type="match status" value="1"/>
</dbReference>
<dbReference type="InterPro" id="IPR000626">
    <property type="entry name" value="Ubiquitin-like_dom"/>
</dbReference>
<dbReference type="AlphaFoldDB" id="A0A2C5ZKP4"/>
<protein>
    <recommendedName>
        <fullName evidence="3">Ubiquitin-like domain-containing protein</fullName>
    </recommendedName>
</protein>
<dbReference type="Pfam" id="PF17183">
    <property type="entry name" value="Get5_C"/>
    <property type="match status" value="1"/>
</dbReference>
<gene>
    <name evidence="4" type="ORF">CDD82_320</name>
</gene>
<keyword evidence="5" id="KW-1185">Reference proteome</keyword>
<comment type="caution">
    <text evidence="4">The sequence shown here is derived from an EMBL/GenBank/DDBJ whole genome shotgun (WGS) entry which is preliminary data.</text>
</comment>
<dbReference type="GO" id="GO:0006620">
    <property type="term" value="P:post-translational protein targeting to endoplasmic reticulum membrane"/>
    <property type="evidence" value="ECO:0007669"/>
    <property type="project" value="InterPro"/>
</dbReference>
<evidence type="ECO:0000313" key="4">
    <source>
        <dbReference type="EMBL" id="PHH81627.1"/>
    </source>
</evidence>
<dbReference type="InterPro" id="IPR049256">
    <property type="entry name" value="Get5_C"/>
</dbReference>
<organism evidence="4 5">
    <name type="scientific">Ophiocordyceps australis</name>
    <dbReference type="NCBI Taxonomy" id="1399860"/>
    <lineage>
        <taxon>Eukaryota</taxon>
        <taxon>Fungi</taxon>
        <taxon>Dikarya</taxon>
        <taxon>Ascomycota</taxon>
        <taxon>Pezizomycotina</taxon>
        <taxon>Sordariomycetes</taxon>
        <taxon>Hypocreomycetidae</taxon>
        <taxon>Hypocreales</taxon>
        <taxon>Ophiocordycipitaceae</taxon>
        <taxon>Ophiocordyceps</taxon>
    </lineage>
</organism>
<dbReference type="Proteomes" id="UP000224854">
    <property type="component" value="Unassembled WGS sequence"/>
</dbReference>
<accession>A0A2C5ZKP4</accession>
<dbReference type="PANTHER" id="PTHR46555:SF1">
    <property type="entry name" value="UBIQUITIN-LIKE PROTEIN 4A"/>
    <property type="match status" value="1"/>
</dbReference>
<dbReference type="PROSITE" id="PS50053">
    <property type="entry name" value="UBIQUITIN_2"/>
    <property type="match status" value="1"/>
</dbReference>
<proteinExistence type="predicted"/>
<comment type="subcellular location">
    <subcellularLocation>
        <location evidence="1">Cytoplasm</location>
        <location evidence="1">Cytosol</location>
    </subcellularLocation>
</comment>
<dbReference type="InterPro" id="IPR047154">
    <property type="entry name" value="UBL4A-like"/>
</dbReference>
<dbReference type="SUPFAM" id="SSF54236">
    <property type="entry name" value="Ubiquitin-like"/>
    <property type="match status" value="1"/>
</dbReference>
<evidence type="ECO:0000259" key="3">
    <source>
        <dbReference type="PROSITE" id="PS50053"/>
    </source>
</evidence>
<dbReference type="Gene3D" id="3.10.20.90">
    <property type="entry name" value="Phosphatidylinositol 3-kinase Catalytic Subunit, Chain A, domain 1"/>
    <property type="match status" value="1"/>
</dbReference>
<dbReference type="EMBL" id="NJEU01000107">
    <property type="protein sequence ID" value="PHH81627.1"/>
    <property type="molecule type" value="Genomic_DNA"/>
</dbReference>
<evidence type="ECO:0000256" key="1">
    <source>
        <dbReference type="ARBA" id="ARBA00004514"/>
    </source>
</evidence>
<dbReference type="GO" id="GO:0005829">
    <property type="term" value="C:cytosol"/>
    <property type="evidence" value="ECO:0007669"/>
    <property type="project" value="UniProtKB-SubCell"/>
</dbReference>
<dbReference type="Gene3D" id="1.10.286.70">
    <property type="entry name" value="Get5 dimerization domain"/>
    <property type="match status" value="1"/>
</dbReference>
<name>A0A2C5ZKP4_9HYPO</name>
<evidence type="ECO:0000313" key="5">
    <source>
        <dbReference type="Proteomes" id="UP000224854"/>
    </source>
</evidence>
<dbReference type="CDD" id="cd17039">
    <property type="entry name" value="Ubl_ubiquitin_like"/>
    <property type="match status" value="1"/>
</dbReference>